<dbReference type="InParanoid" id="A0A803TIT7"/>
<dbReference type="Ensembl" id="ENSACAT00000041502.1">
    <property type="protein sequence ID" value="ENSACAP00000035127.1"/>
    <property type="gene ID" value="ENSACAG00000045188.1"/>
</dbReference>
<keyword evidence="1" id="KW-1133">Transmembrane helix</keyword>
<name>A0A803TIT7_ANOCA</name>
<evidence type="ECO:0000256" key="1">
    <source>
        <dbReference type="SAM" id="Phobius"/>
    </source>
</evidence>
<keyword evidence="3" id="KW-1185">Reference proteome</keyword>
<proteinExistence type="predicted"/>
<reference evidence="2" key="1">
    <citation type="submission" date="2009-12" db="EMBL/GenBank/DDBJ databases">
        <title>The Genome Sequence of Anolis carolinensis (Green Anole Lizard).</title>
        <authorList>
            <consortium name="The Genome Sequencing Platform"/>
            <person name="Di Palma F."/>
            <person name="Alfoldi J."/>
            <person name="Heiman D."/>
            <person name="Young S."/>
            <person name="Grabherr M."/>
            <person name="Johnson J."/>
            <person name="Lander E.S."/>
            <person name="Lindblad-Toh K."/>
        </authorList>
    </citation>
    <scope>NUCLEOTIDE SEQUENCE [LARGE SCALE GENOMIC DNA]</scope>
    <source>
        <strain evidence="2">JBL SC #1</strain>
    </source>
</reference>
<protein>
    <submittedName>
        <fullName evidence="2">Uncharacterized protein</fullName>
    </submittedName>
</protein>
<feature type="transmembrane region" description="Helical" evidence="1">
    <location>
        <begin position="17"/>
        <end position="37"/>
    </location>
</feature>
<evidence type="ECO:0000313" key="2">
    <source>
        <dbReference type="Ensembl" id="ENSACAP00000035127.1"/>
    </source>
</evidence>
<reference evidence="2" key="2">
    <citation type="submission" date="2025-08" db="UniProtKB">
        <authorList>
            <consortium name="Ensembl"/>
        </authorList>
    </citation>
    <scope>IDENTIFICATION</scope>
</reference>
<dbReference type="Proteomes" id="UP000001646">
    <property type="component" value="Unplaced"/>
</dbReference>
<keyword evidence="1" id="KW-0812">Transmembrane</keyword>
<sequence>SSCSRYSEKIKQTKRNCFLAALILICFSFWDTCFLYHCSGSELLSSPFSPGIIHC</sequence>
<dbReference type="AlphaFoldDB" id="A0A803TIT7"/>
<reference evidence="2" key="3">
    <citation type="submission" date="2025-09" db="UniProtKB">
        <authorList>
            <consortium name="Ensembl"/>
        </authorList>
    </citation>
    <scope>IDENTIFICATION</scope>
</reference>
<organism evidence="2 3">
    <name type="scientific">Anolis carolinensis</name>
    <name type="common">Green anole</name>
    <name type="synonym">American chameleon</name>
    <dbReference type="NCBI Taxonomy" id="28377"/>
    <lineage>
        <taxon>Eukaryota</taxon>
        <taxon>Metazoa</taxon>
        <taxon>Chordata</taxon>
        <taxon>Craniata</taxon>
        <taxon>Vertebrata</taxon>
        <taxon>Euteleostomi</taxon>
        <taxon>Lepidosauria</taxon>
        <taxon>Squamata</taxon>
        <taxon>Bifurcata</taxon>
        <taxon>Unidentata</taxon>
        <taxon>Episquamata</taxon>
        <taxon>Toxicofera</taxon>
        <taxon>Iguania</taxon>
        <taxon>Dactyloidae</taxon>
        <taxon>Anolis</taxon>
    </lineage>
</organism>
<accession>A0A803TIT7</accession>
<evidence type="ECO:0000313" key="3">
    <source>
        <dbReference type="Proteomes" id="UP000001646"/>
    </source>
</evidence>
<keyword evidence="1" id="KW-0472">Membrane</keyword>